<protein>
    <submittedName>
        <fullName evidence="2">Uncharacterized protein</fullName>
    </submittedName>
</protein>
<dbReference type="RefSeq" id="WP_004815552.1">
    <property type="nucleotide sequence ID" value="NZ_ABXA01000044.1"/>
</dbReference>
<proteinExistence type="predicted"/>
<dbReference type="EMBL" id="ABXA01000044">
    <property type="protein sequence ID" value="EEB35356.1"/>
    <property type="molecule type" value="Genomic_DNA"/>
</dbReference>
<sequence length="43" mass="5022">MKNKIKFKKESIISIVFSILLFALVNLLFYKKNARNYTNSLGL</sequence>
<reference evidence="2 3" key="1">
    <citation type="submission" date="2008-09" db="EMBL/GenBank/DDBJ databases">
        <authorList>
            <person name="Fulton L."/>
            <person name="Clifton S."/>
            <person name="Fulton B."/>
            <person name="Xu J."/>
            <person name="Minx P."/>
            <person name="Pepin K.H."/>
            <person name="Johnson M."/>
            <person name="Thiruvilangam P."/>
            <person name="Bhonagiri V."/>
            <person name="Nash W.E."/>
            <person name="Mardis E.R."/>
            <person name="Wilson R.K."/>
        </authorList>
    </citation>
    <scope>NUCLEOTIDE SEQUENCE [LARGE SCALE GENOMIC DNA]</scope>
    <source>
        <strain evidence="2 3">DSM 7454</strain>
    </source>
</reference>
<keyword evidence="1" id="KW-0472">Membrane</keyword>
<evidence type="ECO:0000256" key="1">
    <source>
        <dbReference type="SAM" id="Phobius"/>
    </source>
</evidence>
<reference evidence="2 3" key="2">
    <citation type="submission" date="2008-10" db="EMBL/GenBank/DDBJ databases">
        <title>Draft genome sequence of Anaerococcus hydrogenalis (DSM 7454).</title>
        <authorList>
            <person name="Sudarsanam P."/>
            <person name="Ley R."/>
            <person name="Guruge J."/>
            <person name="Turnbaugh P.J."/>
            <person name="Mahowald M."/>
            <person name="Liep D."/>
            <person name="Gordon J."/>
        </authorList>
    </citation>
    <scope>NUCLEOTIDE SEQUENCE [LARGE SCALE GENOMIC DNA]</scope>
    <source>
        <strain evidence="2 3">DSM 7454</strain>
    </source>
</reference>
<evidence type="ECO:0000313" key="2">
    <source>
        <dbReference type="EMBL" id="EEB35356.1"/>
    </source>
</evidence>
<name>B6WB87_9FIRM</name>
<evidence type="ECO:0000313" key="3">
    <source>
        <dbReference type="Proteomes" id="UP000005451"/>
    </source>
</evidence>
<keyword evidence="1" id="KW-1133">Transmembrane helix</keyword>
<keyword evidence="1" id="KW-0812">Transmembrane</keyword>
<accession>B6WB87</accession>
<comment type="caution">
    <text evidence="2">The sequence shown here is derived from an EMBL/GenBank/DDBJ whole genome shotgun (WGS) entry which is preliminary data.</text>
</comment>
<dbReference type="AlphaFoldDB" id="B6WB87"/>
<organism evidence="2 3">
    <name type="scientific">Anaerococcus hydrogenalis DSM 7454</name>
    <dbReference type="NCBI Taxonomy" id="561177"/>
    <lineage>
        <taxon>Bacteria</taxon>
        <taxon>Bacillati</taxon>
        <taxon>Bacillota</taxon>
        <taxon>Tissierellia</taxon>
        <taxon>Tissierellales</taxon>
        <taxon>Peptoniphilaceae</taxon>
        <taxon>Anaerococcus</taxon>
    </lineage>
</organism>
<gene>
    <name evidence="2" type="ORF">ANHYDRO_01868</name>
</gene>
<feature type="transmembrane region" description="Helical" evidence="1">
    <location>
        <begin position="12"/>
        <end position="30"/>
    </location>
</feature>
<dbReference type="Proteomes" id="UP000005451">
    <property type="component" value="Unassembled WGS sequence"/>
</dbReference>